<dbReference type="EMBL" id="LR824004">
    <property type="protein sequence ID" value="CAD0193873.1"/>
    <property type="molecule type" value="Genomic_DNA"/>
</dbReference>
<organism evidence="2 3">
    <name type="scientific">Chrysodeixis includens</name>
    <name type="common">Soybean looper</name>
    <name type="synonym">Pseudoplusia includens</name>
    <dbReference type="NCBI Taxonomy" id="689277"/>
    <lineage>
        <taxon>Eukaryota</taxon>
        <taxon>Metazoa</taxon>
        <taxon>Ecdysozoa</taxon>
        <taxon>Arthropoda</taxon>
        <taxon>Hexapoda</taxon>
        <taxon>Insecta</taxon>
        <taxon>Pterygota</taxon>
        <taxon>Neoptera</taxon>
        <taxon>Endopterygota</taxon>
        <taxon>Lepidoptera</taxon>
        <taxon>Glossata</taxon>
        <taxon>Ditrysia</taxon>
        <taxon>Noctuoidea</taxon>
        <taxon>Noctuidae</taxon>
        <taxon>Plusiinae</taxon>
        <taxon>Chrysodeixis</taxon>
    </lineage>
</organism>
<evidence type="ECO:0000256" key="1">
    <source>
        <dbReference type="SAM" id="MobiDB-lite"/>
    </source>
</evidence>
<feature type="region of interest" description="Disordered" evidence="1">
    <location>
        <begin position="45"/>
        <end position="77"/>
    </location>
</feature>
<name>A0A9N8PY37_CHRIL</name>
<dbReference type="Proteomes" id="UP001154114">
    <property type="component" value="Chromosome 1"/>
</dbReference>
<dbReference type="AlphaFoldDB" id="A0A9N8PY37"/>
<protein>
    <submittedName>
        <fullName evidence="2">Uncharacterized protein</fullName>
    </submittedName>
</protein>
<evidence type="ECO:0000313" key="3">
    <source>
        <dbReference type="Proteomes" id="UP001154114"/>
    </source>
</evidence>
<gene>
    <name evidence="2" type="ORF">CINC_LOCUS170</name>
</gene>
<proteinExistence type="predicted"/>
<accession>A0A9N8PY37</accession>
<reference evidence="2" key="1">
    <citation type="submission" date="2021-12" db="EMBL/GenBank/DDBJ databases">
        <authorList>
            <person name="King R."/>
        </authorList>
    </citation>
    <scope>NUCLEOTIDE SEQUENCE</scope>
</reference>
<sequence>MVQVSYDGVIPSCRIVRNPTNIRGGRNIRSIRGGRDGHSDFIGHSDRGGHSDRAVNNLKDHGDRTARSRNDHGDRTAIGRVVKFSVKYRKLDHNARHLIPSVKIVSNEEIKNDATTKKCTYT</sequence>
<keyword evidence="3" id="KW-1185">Reference proteome</keyword>
<evidence type="ECO:0000313" key="2">
    <source>
        <dbReference type="EMBL" id="CAD0193873.1"/>
    </source>
</evidence>